<dbReference type="InterPro" id="IPR001034">
    <property type="entry name" value="DeoR_HTH"/>
</dbReference>
<dbReference type="Pfam" id="PF08220">
    <property type="entry name" value="HTH_DeoR"/>
    <property type="match status" value="1"/>
</dbReference>
<gene>
    <name evidence="5" type="ORF">A4U53_13580</name>
</gene>
<dbReference type="InterPro" id="IPR036390">
    <property type="entry name" value="WH_DNA-bd_sf"/>
</dbReference>
<keyword evidence="3" id="KW-0804">Transcription</keyword>
<dbReference type="SUPFAM" id="SSF46785">
    <property type="entry name" value="Winged helix' DNA-binding domain"/>
    <property type="match status" value="1"/>
</dbReference>
<organism evidence="5">
    <name type="scientific">Rhizobium leguminosarum</name>
    <dbReference type="NCBI Taxonomy" id="384"/>
    <lineage>
        <taxon>Bacteria</taxon>
        <taxon>Pseudomonadati</taxon>
        <taxon>Pseudomonadota</taxon>
        <taxon>Alphaproteobacteria</taxon>
        <taxon>Hyphomicrobiales</taxon>
        <taxon>Rhizobiaceae</taxon>
        <taxon>Rhizobium/Agrobacterium group</taxon>
        <taxon>Rhizobium</taxon>
    </lineage>
</organism>
<comment type="caution">
    <text evidence="5">The sequence shown here is derived from an EMBL/GenBank/DDBJ whole genome shotgun (WGS) entry which is preliminary data.</text>
</comment>
<dbReference type="PANTHER" id="PTHR30363:SF44">
    <property type="entry name" value="AGA OPERON TRANSCRIPTIONAL REPRESSOR-RELATED"/>
    <property type="match status" value="1"/>
</dbReference>
<sequence>MDAEQQMVAAAEKPKVLAQVRHARILETLARKGAVSVSDVASQLAVSEMTVRRDLIELEKDGRLVRTHGGAVRSGKAFEPIASETVDREEPTFESRLTRNAASKRTIAMAAAGVAAGARTLALDVGTTTYLLSGLLLNQQHTKIFTNSVRNAMQLGTGFGEVYLPGGRMRGEEMAISSQSAVSQFEELWFDIAFVGVSGITAQGIYDYSFEDTDMKRVYLRRATQKVVLCDSTKFKRMSLVHIAPLQQFDMLITDAMPPADLADALAAAGVVVRIAPEEQPLL</sequence>
<dbReference type="InterPro" id="IPR050313">
    <property type="entry name" value="Carb_Metab_HTH_regulators"/>
</dbReference>
<dbReference type="InterPro" id="IPR018356">
    <property type="entry name" value="Tscrpt_reg_HTH_DeoR_CS"/>
</dbReference>
<dbReference type="PROSITE" id="PS51000">
    <property type="entry name" value="HTH_DEOR_2"/>
    <property type="match status" value="1"/>
</dbReference>
<proteinExistence type="predicted"/>
<dbReference type="SMART" id="SM01134">
    <property type="entry name" value="DeoRC"/>
    <property type="match status" value="1"/>
</dbReference>
<dbReference type="EMBL" id="LWBS01000044">
    <property type="protein sequence ID" value="OAP96501.1"/>
    <property type="molecule type" value="Genomic_DNA"/>
</dbReference>
<dbReference type="PRINTS" id="PR00037">
    <property type="entry name" value="HTHLACR"/>
</dbReference>
<evidence type="ECO:0000256" key="1">
    <source>
        <dbReference type="ARBA" id="ARBA00023015"/>
    </source>
</evidence>
<name>A0A179BZ60_RHILE</name>
<dbReference type="PANTHER" id="PTHR30363">
    <property type="entry name" value="HTH-TYPE TRANSCRIPTIONAL REGULATOR SRLR-RELATED"/>
    <property type="match status" value="1"/>
</dbReference>
<dbReference type="eggNOG" id="COG1349">
    <property type="taxonomic scope" value="Bacteria"/>
</dbReference>
<dbReference type="InterPro" id="IPR014036">
    <property type="entry name" value="DeoR-like_C"/>
</dbReference>
<dbReference type="InterPro" id="IPR037171">
    <property type="entry name" value="NagB/RpiA_transferase-like"/>
</dbReference>
<keyword evidence="2" id="KW-0238">DNA-binding</keyword>
<dbReference type="GO" id="GO:0003677">
    <property type="term" value="F:DNA binding"/>
    <property type="evidence" value="ECO:0007669"/>
    <property type="project" value="UniProtKB-KW"/>
</dbReference>
<evidence type="ECO:0000256" key="2">
    <source>
        <dbReference type="ARBA" id="ARBA00023125"/>
    </source>
</evidence>
<dbReference type="PROSITE" id="PS00894">
    <property type="entry name" value="HTH_DEOR_1"/>
    <property type="match status" value="1"/>
</dbReference>
<dbReference type="SMART" id="SM00420">
    <property type="entry name" value="HTH_DEOR"/>
    <property type="match status" value="1"/>
</dbReference>
<reference evidence="5" key="1">
    <citation type="submission" date="2016-04" db="EMBL/GenBank/DDBJ databases">
        <title>Fast-growing isolate from the root nodules of Vavilovia formosa.</title>
        <authorList>
            <person name="Kimeklis A."/>
            <person name="Safronova V."/>
            <person name="Belimov A."/>
            <person name="Andronov E."/>
        </authorList>
    </citation>
    <scope>NUCLEOTIDE SEQUENCE [LARGE SCALE GENOMIC DNA]</scope>
    <source>
        <strain evidence="5">Vaf-46</strain>
    </source>
</reference>
<dbReference type="GO" id="GO:0003700">
    <property type="term" value="F:DNA-binding transcription factor activity"/>
    <property type="evidence" value="ECO:0007669"/>
    <property type="project" value="InterPro"/>
</dbReference>
<protein>
    <submittedName>
        <fullName evidence="5">DeoR family transcriptional regulator</fullName>
    </submittedName>
</protein>
<feature type="domain" description="HTH deoR-type" evidence="4">
    <location>
        <begin position="18"/>
        <end position="73"/>
    </location>
</feature>
<evidence type="ECO:0000256" key="3">
    <source>
        <dbReference type="ARBA" id="ARBA00023163"/>
    </source>
</evidence>
<dbReference type="Pfam" id="PF00455">
    <property type="entry name" value="DeoRC"/>
    <property type="match status" value="1"/>
</dbReference>
<evidence type="ECO:0000259" key="4">
    <source>
        <dbReference type="PROSITE" id="PS51000"/>
    </source>
</evidence>
<dbReference type="AlphaFoldDB" id="A0A179BZ60"/>
<evidence type="ECO:0000313" key="5">
    <source>
        <dbReference type="EMBL" id="OAP96501.1"/>
    </source>
</evidence>
<accession>A0A179BZ60</accession>
<dbReference type="InterPro" id="IPR036388">
    <property type="entry name" value="WH-like_DNA-bd_sf"/>
</dbReference>
<dbReference type="SUPFAM" id="SSF100950">
    <property type="entry name" value="NagB/RpiA/CoA transferase-like"/>
    <property type="match status" value="1"/>
</dbReference>
<dbReference type="Gene3D" id="1.10.10.10">
    <property type="entry name" value="Winged helix-like DNA-binding domain superfamily/Winged helix DNA-binding domain"/>
    <property type="match status" value="1"/>
</dbReference>
<keyword evidence="1" id="KW-0805">Transcription regulation</keyword>